<dbReference type="EMBL" id="CP014584">
    <property type="protein sequence ID" value="ANZ73265.1"/>
    <property type="molecule type" value="Genomic_DNA"/>
</dbReference>
<feature type="domain" description="Pre-mRNA-splicing factor Syf1-like N-terminal HAT-repeats" evidence="14">
    <location>
        <begin position="8"/>
        <end position="165"/>
    </location>
</feature>
<dbReference type="FunFam" id="1.25.40.10:FF:000137">
    <property type="entry name" value="Pre-mRNA-splicing factor syf1"/>
    <property type="match status" value="1"/>
</dbReference>
<proteinExistence type="inferred from homology"/>
<dbReference type="InterPro" id="IPR045075">
    <property type="entry name" value="Syf1-like"/>
</dbReference>
<evidence type="ECO:0000256" key="11">
    <source>
        <dbReference type="ARBA" id="ARBA00067212"/>
    </source>
</evidence>
<dbReference type="InterPro" id="IPR003107">
    <property type="entry name" value="HAT"/>
</dbReference>
<reference evidence="15 16" key="1">
    <citation type="submission" date="2016-02" db="EMBL/GenBank/DDBJ databases">
        <title>Comparative genomic and transcriptomic foundation for Pichia pastoris.</title>
        <authorList>
            <person name="Love K.R."/>
            <person name="Shah K.A."/>
            <person name="Whittaker C.A."/>
            <person name="Wu J."/>
            <person name="Bartlett M.C."/>
            <person name="Ma D."/>
            <person name="Leeson R.L."/>
            <person name="Priest M."/>
            <person name="Young S.K."/>
            <person name="Love J.C."/>
        </authorList>
    </citation>
    <scope>NUCLEOTIDE SEQUENCE [LARGE SCALE GENOMIC DNA]</scope>
    <source>
        <strain evidence="15 16">ATCC 28485</strain>
    </source>
</reference>
<evidence type="ECO:0000256" key="4">
    <source>
        <dbReference type="ARBA" id="ARBA00022664"/>
    </source>
</evidence>
<comment type="subcellular location">
    <subcellularLocation>
        <location evidence="1">Nucleus</location>
    </subcellularLocation>
</comment>
<dbReference type="InterPro" id="IPR056350">
    <property type="entry name" value="HAT_Syf1_central"/>
</dbReference>
<keyword evidence="16" id="KW-1185">Reference proteome</keyword>
<keyword evidence="7" id="KW-0508">mRNA splicing</keyword>
<evidence type="ECO:0000256" key="2">
    <source>
        <dbReference type="ARBA" id="ARBA00008644"/>
    </source>
</evidence>
<comment type="function">
    <text evidence="9">Involved in pre-mRNA splicing and cell cycle progression.</text>
</comment>
<dbReference type="PANTHER" id="PTHR11246">
    <property type="entry name" value="PRE-MRNA SPLICING FACTOR"/>
    <property type="match status" value="1"/>
</dbReference>
<feature type="domain" description="Pre-mRNA-splicing factor SYF1 central HAT repeats" evidence="12">
    <location>
        <begin position="220"/>
        <end position="414"/>
    </location>
</feature>
<keyword evidence="6" id="KW-0677">Repeat</keyword>
<evidence type="ECO:0000313" key="15">
    <source>
        <dbReference type="EMBL" id="ANZ73265.1"/>
    </source>
</evidence>
<dbReference type="Gene3D" id="1.25.40.10">
    <property type="entry name" value="Tetratricopeptide repeat domain"/>
    <property type="match status" value="3"/>
</dbReference>
<evidence type="ECO:0000256" key="1">
    <source>
        <dbReference type="ARBA" id="ARBA00004123"/>
    </source>
</evidence>
<evidence type="ECO:0000313" key="16">
    <source>
        <dbReference type="Proteomes" id="UP000094565"/>
    </source>
</evidence>
<dbReference type="Pfam" id="PF23231">
    <property type="entry name" value="HAT_Syf1_CNRKL1_C"/>
    <property type="match status" value="1"/>
</dbReference>
<evidence type="ECO:0000256" key="7">
    <source>
        <dbReference type="ARBA" id="ARBA00023187"/>
    </source>
</evidence>
<dbReference type="GO" id="GO:0000974">
    <property type="term" value="C:Prp19 complex"/>
    <property type="evidence" value="ECO:0007669"/>
    <property type="project" value="TreeGrafter"/>
</dbReference>
<evidence type="ECO:0000256" key="9">
    <source>
        <dbReference type="ARBA" id="ARBA00037272"/>
    </source>
</evidence>
<dbReference type="GO" id="GO:0000349">
    <property type="term" value="P:generation of catalytic spliceosome for first transesterification step"/>
    <property type="evidence" value="ECO:0007669"/>
    <property type="project" value="TreeGrafter"/>
</dbReference>
<dbReference type="GO" id="GO:0071014">
    <property type="term" value="C:post-mRNA release spliceosomal complex"/>
    <property type="evidence" value="ECO:0007669"/>
    <property type="project" value="TreeGrafter"/>
</dbReference>
<dbReference type="Pfam" id="PF23233">
    <property type="entry name" value="HAT_Syf1_CNRKL1_N"/>
    <property type="match status" value="1"/>
</dbReference>
<dbReference type="SMART" id="SM00386">
    <property type="entry name" value="HAT"/>
    <property type="match status" value="11"/>
</dbReference>
<evidence type="ECO:0000256" key="5">
    <source>
        <dbReference type="ARBA" id="ARBA00022728"/>
    </source>
</evidence>
<dbReference type="InterPro" id="IPR011990">
    <property type="entry name" value="TPR-like_helical_dom_sf"/>
</dbReference>
<dbReference type="Proteomes" id="UP000094565">
    <property type="component" value="Chromosome 1"/>
</dbReference>
<sequence>MEKLITYEDLAYEESLLLDPYSLESWIAYYRHKEHSSSIDQQFYVLYRAANALKRAPEIWILCLKTCVKLWEDRKSELDEFDGLIKVFEQSLLYNGSSPIIWALYLKALVKNSCLPGITFVRRKFDQCLQTLPFTKHHLIWPFLLQFADDVGGISSLSIWTRFYYYKKTCMPYVRLQDASSIEEETGFISEEYKLENVTYQTILHKLTSQAHSDLSAYTRLFQDFLDNTEFLATVELSELKLYMDYLNVLIKHPHKSKNIDLQSHDTKVEKLVQYLIEKFPDQQASLIIHWTQYWINRGDFLKVREIFEVGITESKTVKDFVMVYDTYLEFEETVISTTLKDLELEGLETSPILELRMHSFEQLMDRRELLMNDVLLRQDKNDVATWLDRVAIFDKETQLQKVLATYVEAIRTIDPGTIEEPGVLPKLWLGYIGVYKSKGDLKTARKIYAASLKANFPFPEDLADLVISWAEMELENDDYSRAIEVMKTSLKEFALRKSTKLWSFYLDLVESSGNVPDTIKLYDTVIDLKIATPLTILNYCNFLEEHQRYQECLKCYEKGVNLFRFPVSFEIWNVYLSKMVNEQAKFKLTNEHIRDLFEQCIEQCPLDLVEPIYIGYAKFELDHGFISKAFKIYEQAIEKLEDEKEKFNIFKVYIQMSLLNQEDEKTRKVYEKALESLPATLFGFTESIVIPFVEFEIKLKEISRARAIFHYAADLIVPTKKNPILWEHWERFELHHGNEDTFKSMLRYQRSIDDQAKLEEMETLVESNTPVQFVASSTGPQVGSATAKVEKKINPDAIDLEFDDLSD</sequence>
<evidence type="ECO:0000259" key="14">
    <source>
        <dbReference type="Pfam" id="PF23233"/>
    </source>
</evidence>
<keyword evidence="5" id="KW-0747">Spliceosome</keyword>
<dbReference type="Pfam" id="PF23220">
    <property type="entry name" value="HAT_Syf1_M"/>
    <property type="match status" value="1"/>
</dbReference>
<dbReference type="InterPro" id="IPR055430">
    <property type="entry name" value="HAT_Syf1_CNRKL1_C"/>
</dbReference>
<evidence type="ECO:0000259" key="13">
    <source>
        <dbReference type="Pfam" id="PF23231"/>
    </source>
</evidence>
<dbReference type="OrthoDB" id="10067343at2759"/>
<dbReference type="SUPFAM" id="SSF48452">
    <property type="entry name" value="TPR-like"/>
    <property type="match status" value="3"/>
</dbReference>
<comment type="similarity">
    <text evidence="2">Belongs to the crooked-neck family.</text>
</comment>
<organism evidence="15 16">
    <name type="scientific">Komagataella pastoris</name>
    <name type="common">Yeast</name>
    <name type="synonym">Pichia pastoris</name>
    <dbReference type="NCBI Taxonomy" id="4922"/>
    <lineage>
        <taxon>Eukaryota</taxon>
        <taxon>Fungi</taxon>
        <taxon>Dikarya</taxon>
        <taxon>Ascomycota</taxon>
        <taxon>Saccharomycotina</taxon>
        <taxon>Pichiomycetes</taxon>
        <taxon>Pichiales</taxon>
        <taxon>Pichiaceae</taxon>
        <taxon>Komagataella</taxon>
    </lineage>
</organism>
<dbReference type="GO" id="GO:0071007">
    <property type="term" value="C:U2-type catalytic step 2 spliceosome"/>
    <property type="evidence" value="ECO:0007669"/>
    <property type="project" value="TreeGrafter"/>
</dbReference>
<evidence type="ECO:0000256" key="3">
    <source>
        <dbReference type="ARBA" id="ARBA00011524"/>
    </source>
</evidence>
<keyword evidence="8" id="KW-0539">Nucleus</keyword>
<evidence type="ECO:0000256" key="6">
    <source>
        <dbReference type="ARBA" id="ARBA00022737"/>
    </source>
</evidence>
<dbReference type="PANTHER" id="PTHR11246:SF5">
    <property type="entry name" value="PRE-MRNA-SPLICING FACTOR SYF1"/>
    <property type="match status" value="1"/>
</dbReference>
<gene>
    <name evidence="15" type="primary">SYF1</name>
    <name evidence="15" type="ORF">ATY40_BA7501345</name>
</gene>
<name>A0A1B2J5K8_PICPA</name>
<evidence type="ECO:0000259" key="12">
    <source>
        <dbReference type="Pfam" id="PF23220"/>
    </source>
</evidence>
<comment type="subunit">
    <text evidence="3">Associated with the spliceosome.</text>
</comment>
<feature type="domain" description="Pre-mRNA-splicing factor Syf1/CRNKL1-like C-terminal HAT-repeats" evidence="13">
    <location>
        <begin position="423"/>
        <end position="767"/>
    </location>
</feature>
<evidence type="ECO:0000256" key="8">
    <source>
        <dbReference type="ARBA" id="ARBA00023242"/>
    </source>
</evidence>
<keyword evidence="4" id="KW-0507">mRNA processing</keyword>
<evidence type="ECO:0000256" key="10">
    <source>
        <dbReference type="ARBA" id="ARBA00039472"/>
    </source>
</evidence>
<accession>A0A1B2J5K8</accession>
<dbReference type="AlphaFoldDB" id="A0A1B2J5K8"/>
<protein>
    <recommendedName>
        <fullName evidence="10">Pre-mRNA-splicing factor SYF1</fullName>
    </recommendedName>
    <alternativeName>
        <fullName evidence="11">Pre-mRNA-splicing factor syf1</fullName>
    </alternativeName>
</protein>
<dbReference type="InterPro" id="IPR055433">
    <property type="entry name" value="HAT_Syf1-like_N"/>
</dbReference>